<evidence type="ECO:0000259" key="1">
    <source>
        <dbReference type="PROSITE" id="PS50017"/>
    </source>
</evidence>
<dbReference type="CDD" id="cd01671">
    <property type="entry name" value="CARD"/>
    <property type="match status" value="1"/>
</dbReference>
<evidence type="ECO:0000313" key="5">
    <source>
        <dbReference type="RefSeq" id="XP_035826004.1"/>
    </source>
</evidence>
<name>A0ABM1VUB3_APLCA</name>
<dbReference type="PANTHER" id="PTHR15034">
    <property type="entry name" value="DEATH DOMAIN-CONTAINING PROTEIN CRADD"/>
    <property type="match status" value="1"/>
</dbReference>
<reference evidence="4 5" key="1">
    <citation type="submission" date="2025-05" db="UniProtKB">
        <authorList>
            <consortium name="RefSeq"/>
        </authorList>
    </citation>
    <scope>IDENTIFICATION</scope>
</reference>
<dbReference type="GeneID" id="101855728"/>
<dbReference type="PROSITE" id="PS50017">
    <property type="entry name" value="DEATH_DOMAIN"/>
    <property type="match status" value="1"/>
</dbReference>
<dbReference type="InterPro" id="IPR000488">
    <property type="entry name" value="Death_dom"/>
</dbReference>
<dbReference type="Proteomes" id="UP000694888">
    <property type="component" value="Unplaced"/>
</dbReference>
<gene>
    <name evidence="4 5 6" type="primary">LOC101855728</name>
</gene>
<evidence type="ECO:0000313" key="3">
    <source>
        <dbReference type="Proteomes" id="UP000694888"/>
    </source>
</evidence>
<dbReference type="InterPro" id="IPR037939">
    <property type="entry name" value="CRADD"/>
</dbReference>
<accession>A0ABM1VUB3</accession>
<dbReference type="RefSeq" id="XP_035826004.1">
    <property type="nucleotide sequence ID" value="XM_035970111.1"/>
</dbReference>
<protein>
    <submittedName>
        <fullName evidence="4 5">Uncharacterized protein LOC101855728</fullName>
    </submittedName>
</protein>
<evidence type="ECO:0000259" key="2">
    <source>
        <dbReference type="PROSITE" id="PS50209"/>
    </source>
</evidence>
<dbReference type="SUPFAM" id="SSF47986">
    <property type="entry name" value="DEATH domain"/>
    <property type="match status" value="2"/>
</dbReference>
<proteinExistence type="predicted"/>
<dbReference type="InterPro" id="IPR001315">
    <property type="entry name" value="CARD"/>
</dbReference>
<sequence>MPVQKGKLKPGDEAKITAKYKYLLDELDSEDLVPALFAKEVIDRDDMNAIESKATRKEKIKVLIDKLFSAGSGEAYNNFIECLKESGYELVAEKLESTDSTPSPVIESQPSEQEMDWMNNIPDKVLDEVIVDASASKLAFQIGTGWEHLMLQLGVGNTLIEREKAKGAAGDGTTTVTNLLIRWRQKEGKAASWRHFFLVLKDLYEDDAISVELENVIKIACQQK</sequence>
<feature type="domain" description="CARD" evidence="2">
    <location>
        <begin position="8"/>
        <end position="98"/>
    </location>
</feature>
<organism evidence="3 6">
    <name type="scientific">Aplysia californica</name>
    <name type="common">California sea hare</name>
    <dbReference type="NCBI Taxonomy" id="6500"/>
    <lineage>
        <taxon>Eukaryota</taxon>
        <taxon>Metazoa</taxon>
        <taxon>Spiralia</taxon>
        <taxon>Lophotrochozoa</taxon>
        <taxon>Mollusca</taxon>
        <taxon>Gastropoda</taxon>
        <taxon>Heterobranchia</taxon>
        <taxon>Euthyneura</taxon>
        <taxon>Tectipleura</taxon>
        <taxon>Aplysiida</taxon>
        <taxon>Aplysioidea</taxon>
        <taxon>Aplysiidae</taxon>
        <taxon>Aplysia</taxon>
    </lineage>
</organism>
<evidence type="ECO:0000313" key="6">
    <source>
        <dbReference type="RefSeq" id="XP_035826005.1"/>
    </source>
</evidence>
<dbReference type="InterPro" id="IPR011029">
    <property type="entry name" value="DEATH-like_dom_sf"/>
</dbReference>
<dbReference type="RefSeq" id="XP_035826003.1">
    <property type="nucleotide sequence ID" value="XM_035970110.1"/>
</dbReference>
<keyword evidence="3" id="KW-1185">Reference proteome</keyword>
<dbReference type="PANTHER" id="PTHR15034:SF5">
    <property type="entry name" value="DEATH DOMAIN-CONTAINING PROTEIN CRADD"/>
    <property type="match status" value="1"/>
</dbReference>
<evidence type="ECO:0000313" key="4">
    <source>
        <dbReference type="RefSeq" id="XP_035826003.1"/>
    </source>
</evidence>
<dbReference type="PROSITE" id="PS50209">
    <property type="entry name" value="CARD"/>
    <property type="match status" value="1"/>
</dbReference>
<feature type="domain" description="Death" evidence="1">
    <location>
        <begin position="142"/>
        <end position="216"/>
    </location>
</feature>
<dbReference type="RefSeq" id="XP_035826005.1">
    <property type="nucleotide sequence ID" value="XM_035970112.1"/>
</dbReference>
<dbReference type="Gene3D" id="1.10.533.10">
    <property type="entry name" value="Death Domain, Fas"/>
    <property type="match status" value="2"/>
</dbReference>
<dbReference type="Pfam" id="PF00619">
    <property type="entry name" value="CARD"/>
    <property type="match status" value="1"/>
</dbReference>